<evidence type="ECO:0000256" key="1">
    <source>
        <dbReference type="SAM" id="MobiDB-lite"/>
    </source>
</evidence>
<accession>A0A5J5EHQ4</accession>
<proteinExistence type="predicted"/>
<dbReference type="AlphaFoldDB" id="A0A5J5EHQ4"/>
<reference evidence="2 3" key="1">
    <citation type="submission" date="2019-09" db="EMBL/GenBank/DDBJ databases">
        <title>Draft genome of the ectomycorrhizal ascomycete Sphaerosporella brunnea.</title>
        <authorList>
            <consortium name="DOE Joint Genome Institute"/>
            <person name="Benucci G.M."/>
            <person name="Marozzi G."/>
            <person name="Antonielli L."/>
            <person name="Sanchez S."/>
            <person name="Marco P."/>
            <person name="Wang X."/>
            <person name="Falini L.B."/>
            <person name="Barry K."/>
            <person name="Haridas S."/>
            <person name="Lipzen A."/>
            <person name="Labutti K."/>
            <person name="Grigoriev I.V."/>
            <person name="Murat C."/>
            <person name="Martin F."/>
            <person name="Albertini E."/>
            <person name="Donnini D."/>
            <person name="Bonito G."/>
        </authorList>
    </citation>
    <scope>NUCLEOTIDE SEQUENCE [LARGE SCALE GENOMIC DNA]</scope>
    <source>
        <strain evidence="2 3">Sb_GMNB300</strain>
    </source>
</reference>
<dbReference type="Proteomes" id="UP000326924">
    <property type="component" value="Unassembled WGS sequence"/>
</dbReference>
<dbReference type="EMBL" id="VXIS01000298">
    <property type="protein sequence ID" value="KAA8894950.1"/>
    <property type="molecule type" value="Genomic_DNA"/>
</dbReference>
<evidence type="ECO:0000313" key="3">
    <source>
        <dbReference type="Proteomes" id="UP000326924"/>
    </source>
</evidence>
<dbReference type="InParanoid" id="A0A5J5EHQ4"/>
<evidence type="ECO:0000313" key="2">
    <source>
        <dbReference type="EMBL" id="KAA8894950.1"/>
    </source>
</evidence>
<gene>
    <name evidence="2" type="ORF">FN846DRAFT_894604</name>
</gene>
<protein>
    <submittedName>
        <fullName evidence="2">Uncharacterized protein</fullName>
    </submittedName>
</protein>
<name>A0A5J5EHQ4_9PEZI</name>
<organism evidence="2 3">
    <name type="scientific">Sphaerosporella brunnea</name>
    <dbReference type="NCBI Taxonomy" id="1250544"/>
    <lineage>
        <taxon>Eukaryota</taxon>
        <taxon>Fungi</taxon>
        <taxon>Dikarya</taxon>
        <taxon>Ascomycota</taxon>
        <taxon>Pezizomycotina</taxon>
        <taxon>Pezizomycetes</taxon>
        <taxon>Pezizales</taxon>
        <taxon>Pyronemataceae</taxon>
        <taxon>Sphaerosporella</taxon>
    </lineage>
</organism>
<feature type="compositionally biased region" description="Acidic residues" evidence="1">
    <location>
        <begin position="168"/>
        <end position="180"/>
    </location>
</feature>
<sequence>MMKAFHHAGFHMRARWTTTYEKITCIKRLDQIFFVPDEQVIKARRFCQRFASERAQIEARKNKRGLENAENPLPLTAPARSQYWCEQRTKKARAIDLTEGGWAYQDIPAESKSQETQELDAAFEEGSVAGKLPPPGASQANPIDLSALDIQEQAWIHGYESRRRDVVNLEDDSDSEIETL</sequence>
<keyword evidence="3" id="KW-1185">Reference proteome</keyword>
<comment type="caution">
    <text evidence="2">The sequence shown here is derived from an EMBL/GenBank/DDBJ whole genome shotgun (WGS) entry which is preliminary data.</text>
</comment>
<feature type="region of interest" description="Disordered" evidence="1">
    <location>
        <begin position="161"/>
        <end position="180"/>
    </location>
</feature>